<dbReference type="AlphaFoldDB" id="A0A438KG51"/>
<feature type="region of interest" description="Disordered" evidence="1">
    <location>
        <begin position="220"/>
        <end position="241"/>
    </location>
</feature>
<dbReference type="InterPro" id="IPR036397">
    <property type="entry name" value="RNaseH_sf"/>
</dbReference>
<feature type="compositionally biased region" description="Low complexity" evidence="1">
    <location>
        <begin position="169"/>
        <end position="180"/>
    </location>
</feature>
<comment type="caution">
    <text evidence="3">The sequence shown here is derived from an EMBL/GenBank/DDBJ whole genome shotgun (WGS) entry which is preliminary data.</text>
</comment>
<dbReference type="InterPro" id="IPR036875">
    <property type="entry name" value="Znf_CCHC_sf"/>
</dbReference>
<dbReference type="Gene3D" id="3.30.420.10">
    <property type="entry name" value="Ribonuclease H-like superfamily/Ribonuclease H"/>
    <property type="match status" value="1"/>
</dbReference>
<feature type="domain" description="GAG-pre-integrase" evidence="2">
    <location>
        <begin position="348"/>
        <end position="405"/>
    </location>
</feature>
<proteinExistence type="predicted"/>
<dbReference type="GO" id="GO:0003676">
    <property type="term" value="F:nucleic acid binding"/>
    <property type="evidence" value="ECO:0007669"/>
    <property type="project" value="InterPro"/>
</dbReference>
<protein>
    <submittedName>
        <fullName evidence="3">Retrovirus-related Pol polyprotein from transposon RE1</fullName>
    </submittedName>
</protein>
<dbReference type="Pfam" id="PF13976">
    <property type="entry name" value="gag_pre-integrs"/>
    <property type="match status" value="1"/>
</dbReference>
<evidence type="ECO:0000313" key="3">
    <source>
        <dbReference type="EMBL" id="RVX20177.1"/>
    </source>
</evidence>
<dbReference type="InterPro" id="IPR025724">
    <property type="entry name" value="GAG-pre-integrase_dom"/>
</dbReference>
<sequence>MGQGYEDHLVTQETDIPEVERVQWKKIDAQLCSVLWQSVDPKILLHLRAYKTCFKFWTQAKGLYTNDIQRLYKVASAIVHISQQDLDLSTYIGQIASLKEEFLTVMPLTPDVGAQQTQLDKFFMVLTLIGLRPDLEPVRDQILGSSSVSSLDNVFARLLRISSTQTLPSDSISNSSVLVSHTTSRGGRSGNRGRGQRPHCTYCNKLGHTRDRCYQLHGRPPRTAHVAQSSDSQLPQPPSSPHLRHLRPLLPLLPSLDLFSSITTTSALPTITLANGSQTVAKGIGLALPLPSLPLTSVLYTPECPFNLIFISKITRTLNCSITFSNKFVTLQDRSTGKTIGIGRESQGLYHLTSDSSLAVCISTDAPLLIHSRLGHPSLSKFQKMVPRFSTLSSLSCESCQLGKHTRVSFSKRLNNRAKSPFELVHTDVWGPCRTASTLGFQYFVTFIDDYSR</sequence>
<dbReference type="Proteomes" id="UP000288805">
    <property type="component" value="Unassembled WGS sequence"/>
</dbReference>
<reference evidence="3 4" key="1">
    <citation type="journal article" date="2018" name="PLoS Genet.">
        <title>Population sequencing reveals clonal diversity and ancestral inbreeding in the grapevine cultivar Chardonnay.</title>
        <authorList>
            <person name="Roach M.J."/>
            <person name="Johnson D.L."/>
            <person name="Bohlmann J."/>
            <person name="van Vuuren H.J."/>
            <person name="Jones S.J."/>
            <person name="Pretorius I.S."/>
            <person name="Schmidt S.A."/>
            <person name="Borneman A.R."/>
        </authorList>
    </citation>
    <scope>NUCLEOTIDE SEQUENCE [LARGE SCALE GENOMIC DNA]</scope>
    <source>
        <strain evidence="4">cv. Chardonnay</strain>
        <tissue evidence="3">Leaf</tissue>
    </source>
</reference>
<dbReference type="PANTHER" id="PTHR34222:SF95">
    <property type="entry name" value="RRNA 2'-O-METHYLTRANSFERASE FIBRILLARIN-LIKE ISOFORM X1"/>
    <property type="match status" value="1"/>
</dbReference>
<evidence type="ECO:0000313" key="4">
    <source>
        <dbReference type="Proteomes" id="UP000288805"/>
    </source>
</evidence>
<dbReference type="SUPFAM" id="SSF57756">
    <property type="entry name" value="Retrovirus zinc finger-like domains"/>
    <property type="match status" value="1"/>
</dbReference>
<evidence type="ECO:0000256" key="1">
    <source>
        <dbReference type="SAM" id="MobiDB-lite"/>
    </source>
</evidence>
<dbReference type="PANTHER" id="PTHR34222">
    <property type="entry name" value="GAG_PRE-INTEGRS DOMAIN-CONTAINING PROTEIN"/>
    <property type="match status" value="1"/>
</dbReference>
<dbReference type="GO" id="GO:0008270">
    <property type="term" value="F:zinc ion binding"/>
    <property type="evidence" value="ECO:0007669"/>
    <property type="project" value="InterPro"/>
</dbReference>
<accession>A0A438KG51</accession>
<evidence type="ECO:0000259" key="2">
    <source>
        <dbReference type="Pfam" id="PF13976"/>
    </source>
</evidence>
<organism evidence="3 4">
    <name type="scientific">Vitis vinifera</name>
    <name type="common">Grape</name>
    <dbReference type="NCBI Taxonomy" id="29760"/>
    <lineage>
        <taxon>Eukaryota</taxon>
        <taxon>Viridiplantae</taxon>
        <taxon>Streptophyta</taxon>
        <taxon>Embryophyta</taxon>
        <taxon>Tracheophyta</taxon>
        <taxon>Spermatophyta</taxon>
        <taxon>Magnoliopsida</taxon>
        <taxon>eudicotyledons</taxon>
        <taxon>Gunneridae</taxon>
        <taxon>Pentapetalae</taxon>
        <taxon>rosids</taxon>
        <taxon>Vitales</taxon>
        <taxon>Vitaceae</taxon>
        <taxon>Viteae</taxon>
        <taxon>Vitis</taxon>
    </lineage>
</organism>
<name>A0A438KG51_VITVI</name>
<feature type="region of interest" description="Disordered" evidence="1">
    <location>
        <begin position="167"/>
        <end position="197"/>
    </location>
</feature>
<dbReference type="EMBL" id="QGNW01000007">
    <property type="protein sequence ID" value="RVX20177.1"/>
    <property type="molecule type" value="Genomic_DNA"/>
</dbReference>
<gene>
    <name evidence="3" type="primary">RE1_2437</name>
    <name evidence="3" type="ORF">CK203_004703</name>
</gene>